<evidence type="ECO:0000256" key="6">
    <source>
        <dbReference type="HAMAP-Rule" id="MF_00265"/>
    </source>
</evidence>
<keyword evidence="6" id="KW-0800">Toxin</keyword>
<feature type="binding site" evidence="6">
    <location>
        <position position="4"/>
    </location>
    <ligand>
        <name>Mg(2+)</name>
        <dbReference type="ChEBI" id="CHEBI:18420"/>
    </ligand>
</feature>
<dbReference type="Proteomes" id="UP001284601">
    <property type="component" value="Unassembled WGS sequence"/>
</dbReference>
<comment type="caution">
    <text evidence="8">The sequence shown here is derived from an EMBL/GenBank/DDBJ whole genome shotgun (WGS) entry which is preliminary data.</text>
</comment>
<name>A0ABU4HZ73_9ACTN</name>
<dbReference type="EC" id="3.1.-.-" evidence="6"/>
<dbReference type="SUPFAM" id="SSF88723">
    <property type="entry name" value="PIN domain-like"/>
    <property type="match status" value="1"/>
</dbReference>
<dbReference type="RefSeq" id="WP_318600978.1">
    <property type="nucleotide sequence ID" value="NZ_JAWSTH010000143.1"/>
</dbReference>
<evidence type="ECO:0000259" key="7">
    <source>
        <dbReference type="Pfam" id="PF01850"/>
    </source>
</evidence>
<evidence type="ECO:0000256" key="4">
    <source>
        <dbReference type="ARBA" id="ARBA00022801"/>
    </source>
</evidence>
<accession>A0ABU4HZ73</accession>
<dbReference type="EMBL" id="JAWSTH010000143">
    <property type="protein sequence ID" value="MDW5598449.1"/>
    <property type="molecule type" value="Genomic_DNA"/>
</dbReference>
<dbReference type="InterPro" id="IPR002716">
    <property type="entry name" value="PIN_dom"/>
</dbReference>
<evidence type="ECO:0000313" key="8">
    <source>
        <dbReference type="EMBL" id="MDW5598449.1"/>
    </source>
</evidence>
<feature type="domain" description="PIN" evidence="7">
    <location>
        <begin position="1"/>
        <end position="124"/>
    </location>
</feature>
<protein>
    <recommendedName>
        <fullName evidence="6">Ribonuclease VapC</fullName>
        <shortName evidence="6">RNase VapC</shortName>
        <ecNumber evidence="6">3.1.-.-</ecNumber>
    </recommendedName>
    <alternativeName>
        <fullName evidence="6">Toxin VapC</fullName>
    </alternativeName>
</protein>
<feature type="binding site" evidence="6">
    <location>
        <position position="99"/>
    </location>
    <ligand>
        <name>Mg(2+)</name>
        <dbReference type="ChEBI" id="CHEBI:18420"/>
    </ligand>
</feature>
<dbReference type="InterPro" id="IPR029060">
    <property type="entry name" value="PIN-like_dom_sf"/>
</dbReference>
<dbReference type="Pfam" id="PF01850">
    <property type="entry name" value="PIN"/>
    <property type="match status" value="1"/>
</dbReference>
<comment type="cofactor">
    <cofactor evidence="6">
        <name>Mg(2+)</name>
        <dbReference type="ChEBI" id="CHEBI:18420"/>
    </cofactor>
</comment>
<sequence>MVVDSSALVAIVLKEPDADIFVRSIERAKDPLLSTVSFVESAMVLFGRIGEPGLQQLDHLVVESDLFCVAVDLRQAQAAREAWRKFGKGNSPARLNLGDCFSYALARTLDRPLLFKGGDFLRTDVAVA</sequence>
<evidence type="ECO:0000256" key="5">
    <source>
        <dbReference type="ARBA" id="ARBA00022842"/>
    </source>
</evidence>
<proteinExistence type="inferred from homology"/>
<evidence type="ECO:0000313" key="9">
    <source>
        <dbReference type="Proteomes" id="UP001284601"/>
    </source>
</evidence>
<organism evidence="8 9">
    <name type="scientific">Conexibacter stalactiti</name>
    <dbReference type="NCBI Taxonomy" id="1940611"/>
    <lineage>
        <taxon>Bacteria</taxon>
        <taxon>Bacillati</taxon>
        <taxon>Actinomycetota</taxon>
        <taxon>Thermoleophilia</taxon>
        <taxon>Solirubrobacterales</taxon>
        <taxon>Conexibacteraceae</taxon>
        <taxon>Conexibacter</taxon>
    </lineage>
</organism>
<keyword evidence="5 6" id="KW-0460">Magnesium</keyword>
<comment type="function">
    <text evidence="6">Toxic component of a toxin-antitoxin (TA) system. An RNase.</text>
</comment>
<keyword evidence="9" id="KW-1185">Reference proteome</keyword>
<reference evidence="8 9" key="2">
    <citation type="submission" date="2023-10" db="EMBL/GenBank/DDBJ databases">
        <authorList>
            <person name="Han X.F."/>
        </authorList>
    </citation>
    <scope>NUCLEOTIDE SEQUENCE [LARGE SCALE GENOMIC DNA]</scope>
    <source>
        <strain evidence="8 9">KCTC 39840</strain>
    </source>
</reference>
<reference evidence="9" key="1">
    <citation type="submission" date="2023-07" db="EMBL/GenBank/DDBJ databases">
        <title>Conexibacter stalactiti sp. nov., isolated from stalactites in a lava cave and emended description of the genus Conexibacter.</title>
        <authorList>
            <person name="Lee S.D."/>
        </authorList>
    </citation>
    <scope>NUCLEOTIDE SEQUENCE [LARGE SCALE GENOMIC DNA]</scope>
    <source>
        <strain evidence="9">KCTC 39840</strain>
    </source>
</reference>
<dbReference type="CDD" id="cd09871">
    <property type="entry name" value="PIN_MtVapC28-VapC30-like"/>
    <property type="match status" value="1"/>
</dbReference>
<dbReference type="InterPro" id="IPR022907">
    <property type="entry name" value="VapC_family"/>
</dbReference>
<dbReference type="HAMAP" id="MF_00265">
    <property type="entry name" value="VapC_Nob1"/>
    <property type="match status" value="1"/>
</dbReference>
<dbReference type="Gene3D" id="3.40.50.1010">
    <property type="entry name" value="5'-nuclease"/>
    <property type="match status" value="1"/>
</dbReference>
<keyword evidence="1 6" id="KW-1277">Toxin-antitoxin system</keyword>
<keyword evidence="3 6" id="KW-0479">Metal-binding</keyword>
<gene>
    <name evidence="6" type="primary">vapC</name>
    <name evidence="8" type="ORF">R7226_29080</name>
</gene>
<evidence type="ECO:0000256" key="2">
    <source>
        <dbReference type="ARBA" id="ARBA00022722"/>
    </source>
</evidence>
<keyword evidence="2 6" id="KW-0540">Nuclease</keyword>
<keyword evidence="4 6" id="KW-0378">Hydrolase</keyword>
<comment type="similarity">
    <text evidence="6">Belongs to the PINc/VapC protein family.</text>
</comment>
<evidence type="ECO:0000256" key="3">
    <source>
        <dbReference type="ARBA" id="ARBA00022723"/>
    </source>
</evidence>
<evidence type="ECO:0000256" key="1">
    <source>
        <dbReference type="ARBA" id="ARBA00022649"/>
    </source>
</evidence>